<evidence type="ECO:0000256" key="8">
    <source>
        <dbReference type="SAM" id="MobiDB-lite"/>
    </source>
</evidence>
<dbReference type="GO" id="GO:0061617">
    <property type="term" value="C:MICOS complex"/>
    <property type="evidence" value="ECO:0007669"/>
    <property type="project" value="UniProtKB-UniRule"/>
</dbReference>
<dbReference type="EMBL" id="BAAFJT010000012">
    <property type="protein sequence ID" value="GAB0194842.1"/>
    <property type="molecule type" value="Genomic_DNA"/>
</dbReference>
<keyword evidence="10" id="KW-1185">Reference proteome</keyword>
<dbReference type="Proteomes" id="UP001623348">
    <property type="component" value="Unassembled WGS sequence"/>
</dbReference>
<dbReference type="Pfam" id="PF09769">
    <property type="entry name" value="ApoO"/>
    <property type="match status" value="1"/>
</dbReference>
<protein>
    <recommendedName>
        <fullName evidence="7">MICOS complex subunit</fullName>
    </recommendedName>
</protein>
<dbReference type="InterPro" id="IPR019166">
    <property type="entry name" value="MIC26/MIC27"/>
</dbReference>
<comment type="subunit">
    <text evidence="7">Component of the mitochondrial contact site and cristae organizing system (MICOS) complex.</text>
</comment>
<feature type="transmembrane region" description="Helical" evidence="7">
    <location>
        <begin position="355"/>
        <end position="377"/>
    </location>
</feature>
<evidence type="ECO:0000256" key="1">
    <source>
        <dbReference type="ARBA" id="ARBA00004325"/>
    </source>
</evidence>
<evidence type="ECO:0000256" key="5">
    <source>
        <dbReference type="ARBA" id="ARBA00023128"/>
    </source>
</evidence>
<dbReference type="InterPro" id="IPR033182">
    <property type="entry name" value="MIC26/MIC27_animal"/>
</dbReference>
<keyword evidence="7" id="KW-0999">Mitochondrion inner membrane</keyword>
<accession>A0ABC9XCX6</accession>
<gene>
    <name evidence="9" type="ORF">GRJ2_001949500</name>
</gene>
<comment type="subcellular location">
    <subcellularLocation>
        <location evidence="7">Mitochondrion inner membrane</location>
    </subcellularLocation>
    <subcellularLocation>
        <location evidence="1">Mitochondrion membrane</location>
    </subcellularLocation>
</comment>
<organism evidence="9 10">
    <name type="scientific">Grus japonensis</name>
    <name type="common">Japanese crane</name>
    <name type="synonym">Red-crowned crane</name>
    <dbReference type="NCBI Taxonomy" id="30415"/>
    <lineage>
        <taxon>Eukaryota</taxon>
        <taxon>Metazoa</taxon>
        <taxon>Chordata</taxon>
        <taxon>Craniata</taxon>
        <taxon>Vertebrata</taxon>
        <taxon>Euteleostomi</taxon>
        <taxon>Archelosauria</taxon>
        <taxon>Archosauria</taxon>
        <taxon>Dinosauria</taxon>
        <taxon>Saurischia</taxon>
        <taxon>Theropoda</taxon>
        <taxon>Coelurosauria</taxon>
        <taxon>Aves</taxon>
        <taxon>Neognathae</taxon>
        <taxon>Neoaves</taxon>
        <taxon>Gruiformes</taxon>
        <taxon>Gruidae</taxon>
        <taxon>Grus</taxon>
    </lineage>
</organism>
<comment type="function">
    <text evidence="7">Component of the MICOS complex, a large protein complex of the mitochondrial inner membrane that plays crucial roles in the maintenance of crista junctions, inner membrane architecture, and formation of contact sites to the outer membrane.</text>
</comment>
<proteinExistence type="inferred from homology"/>
<feature type="region of interest" description="Disordered" evidence="8">
    <location>
        <begin position="193"/>
        <end position="261"/>
    </location>
</feature>
<feature type="region of interest" description="Disordered" evidence="8">
    <location>
        <begin position="465"/>
        <end position="514"/>
    </location>
</feature>
<feature type="compositionally biased region" description="Polar residues" evidence="8">
    <location>
        <begin position="222"/>
        <end position="243"/>
    </location>
</feature>
<feature type="compositionally biased region" description="Basic and acidic residues" evidence="8">
    <location>
        <begin position="199"/>
        <end position="221"/>
    </location>
</feature>
<comment type="similarity">
    <text evidence="2">Belongs to the apolipoprotein O/MICOS complex subunit Mic27 family.</text>
</comment>
<evidence type="ECO:0000256" key="4">
    <source>
        <dbReference type="ARBA" id="ARBA00022989"/>
    </source>
</evidence>
<reference evidence="9 10" key="1">
    <citation type="submission" date="2024-06" db="EMBL/GenBank/DDBJ databases">
        <title>The draft genome of Grus japonensis, version 3.</title>
        <authorList>
            <person name="Nabeshima K."/>
            <person name="Suzuki S."/>
            <person name="Onuma M."/>
        </authorList>
    </citation>
    <scope>NUCLEOTIDE SEQUENCE [LARGE SCALE GENOMIC DNA]</scope>
    <source>
        <strain evidence="9 10">451A</strain>
    </source>
</reference>
<evidence type="ECO:0000256" key="2">
    <source>
        <dbReference type="ARBA" id="ARBA00010904"/>
    </source>
</evidence>
<keyword evidence="4 7" id="KW-1133">Transmembrane helix</keyword>
<evidence type="ECO:0000313" key="9">
    <source>
        <dbReference type="EMBL" id="GAB0194842.1"/>
    </source>
</evidence>
<dbReference type="PANTHER" id="PTHR14564">
    <property type="entry name" value="MICOS COMPLEX SUBUNIT MIC26 / MIC27 FAMILY MEMBER"/>
    <property type="match status" value="1"/>
</dbReference>
<evidence type="ECO:0000256" key="6">
    <source>
        <dbReference type="ARBA" id="ARBA00023136"/>
    </source>
</evidence>
<evidence type="ECO:0000313" key="10">
    <source>
        <dbReference type="Proteomes" id="UP001623348"/>
    </source>
</evidence>
<comment type="caution">
    <text evidence="9">The sequence shown here is derived from an EMBL/GenBank/DDBJ whole genome shotgun (WGS) entry which is preliminary data.</text>
</comment>
<name>A0ABC9XCX6_GRUJA</name>
<evidence type="ECO:0000256" key="7">
    <source>
        <dbReference type="RuleBase" id="RU363021"/>
    </source>
</evidence>
<sequence length="526" mass="59226">MAAKVAKLAAVSSGLPFACITVHAATEKESKGQMMKPDQLPIYCPPPLKSKYIEEQPGHLQKQFSSVRQTTGRYIGWCKDAFVFVKNGIMDSIQFGKDAYVYLKNPPPEFLPKVGVITVSGLAGIVLARKDSRFKKIAYPLGLTTLGISVCYPAQSVVFAKVTGKKLFSASHQTYEAVRSLWAKKEDVTKLQQESKSVVQEDKKEISSTKPESAIEPRSFNRTEPSPVESWSNKDPVPSSGTVKTPKFKPDPKLMDHGQSSPEDVDMTSILKVLLFLLFVASNSLSEQEALEPNCTGVVDFKACLGNTVNFCPTNISCQCKNEKPFCRCDYTRVDWREFWYMDPKCSHLWNTLDLILVTAIALVIIVVAIFYCVYYCKSEKARNRTNPPYCEAQHNPAFTVETADNLGHVYQQSPKPRGSPWDVSACLVSLLDVVVMKTYLIVQRLTWDGWVGRIPKAVLRRQDFDDGPAPSQLENYSPMHPQPLRRPDPTTDYFSNQRPQYEKSGYPSNNLPYADYAEGRQYRRY</sequence>
<keyword evidence="5 7" id="KW-0496">Mitochondrion</keyword>
<dbReference type="AlphaFoldDB" id="A0ABC9XCX6"/>
<keyword evidence="6 7" id="KW-0472">Membrane</keyword>
<evidence type="ECO:0000256" key="3">
    <source>
        <dbReference type="ARBA" id="ARBA00022692"/>
    </source>
</evidence>
<keyword evidence="3 7" id="KW-0812">Transmembrane</keyword>